<comment type="caution">
    <text evidence="2">The sequence shown here is derived from an EMBL/GenBank/DDBJ whole genome shotgun (WGS) entry which is preliminary data.</text>
</comment>
<proteinExistence type="predicted"/>
<reference evidence="2 3" key="1">
    <citation type="submission" date="2019-01" db="EMBL/GenBank/DDBJ databases">
        <title>Draft Genome and Complete Hox-Cluster Characterization of the Sterlet Sturgeon (Acipenser ruthenus).</title>
        <authorList>
            <person name="Wei Q."/>
        </authorList>
    </citation>
    <scope>NUCLEOTIDE SEQUENCE [LARGE SCALE GENOMIC DNA]</scope>
    <source>
        <strain evidence="2">WHYD16114868_AA</strain>
        <tissue evidence="2">Blood</tissue>
    </source>
</reference>
<dbReference type="InterPro" id="IPR016727">
    <property type="entry name" value="ATPase_V0-cplx_dsu"/>
</dbReference>
<dbReference type="EMBL" id="SCEB01215068">
    <property type="protein sequence ID" value="RXM31533.1"/>
    <property type="molecule type" value="Genomic_DNA"/>
</dbReference>
<evidence type="ECO:0000313" key="3">
    <source>
        <dbReference type="Proteomes" id="UP000289886"/>
    </source>
</evidence>
<dbReference type="GO" id="GO:0046961">
    <property type="term" value="F:proton-transporting ATPase activity, rotational mechanism"/>
    <property type="evidence" value="ECO:0007669"/>
    <property type="project" value="InterPro"/>
</dbReference>
<dbReference type="PANTHER" id="PTHR11028">
    <property type="entry name" value="VACUOLAR ATP SYNTHASE SUBUNIT AC39"/>
    <property type="match status" value="1"/>
</dbReference>
<dbReference type="AlphaFoldDB" id="A0A444U8L2"/>
<dbReference type="GO" id="GO:0033179">
    <property type="term" value="C:proton-transporting V-type ATPase, V0 domain"/>
    <property type="evidence" value="ECO:0007669"/>
    <property type="project" value="InterPro"/>
</dbReference>
<gene>
    <name evidence="2" type="ORF">EOD39_6900</name>
</gene>
<sequence>MAGYSELYFNVDSGYLEGLVRGFKAGILKQIDYQNLVQCETVEVKTALTRNTERNIDNWGKYEHDDCGSKGLSSHNKQRQLDMDLV</sequence>
<keyword evidence="3" id="KW-1185">Reference proteome</keyword>
<organism evidence="2 3">
    <name type="scientific">Acipenser ruthenus</name>
    <name type="common">Sterlet sturgeon</name>
    <dbReference type="NCBI Taxonomy" id="7906"/>
    <lineage>
        <taxon>Eukaryota</taxon>
        <taxon>Metazoa</taxon>
        <taxon>Chordata</taxon>
        <taxon>Craniata</taxon>
        <taxon>Vertebrata</taxon>
        <taxon>Euteleostomi</taxon>
        <taxon>Actinopterygii</taxon>
        <taxon>Chondrostei</taxon>
        <taxon>Acipenseriformes</taxon>
        <taxon>Acipenseridae</taxon>
        <taxon>Acipenser</taxon>
    </lineage>
</organism>
<evidence type="ECO:0000313" key="2">
    <source>
        <dbReference type="EMBL" id="RXM31533.1"/>
    </source>
</evidence>
<dbReference type="InterPro" id="IPR036079">
    <property type="entry name" value="ATPase_csu/dsu_sf"/>
</dbReference>
<feature type="region of interest" description="Disordered" evidence="1">
    <location>
        <begin position="58"/>
        <end position="86"/>
    </location>
</feature>
<evidence type="ECO:0000256" key="1">
    <source>
        <dbReference type="SAM" id="MobiDB-lite"/>
    </source>
</evidence>
<feature type="compositionally biased region" description="Basic and acidic residues" evidence="1">
    <location>
        <begin position="58"/>
        <end position="68"/>
    </location>
</feature>
<protein>
    <recommendedName>
        <fullName evidence="4">V-type proton ATPase subunit d 1</fullName>
    </recommendedName>
</protein>
<name>A0A444U8L2_ACIRT</name>
<accession>A0A444U8L2</accession>
<dbReference type="Proteomes" id="UP000289886">
    <property type="component" value="Unassembled WGS sequence"/>
</dbReference>
<dbReference type="SUPFAM" id="SSF103486">
    <property type="entry name" value="V-type ATP synthase subunit C"/>
    <property type="match status" value="1"/>
</dbReference>
<evidence type="ECO:0008006" key="4">
    <source>
        <dbReference type="Google" id="ProtNLM"/>
    </source>
</evidence>